<dbReference type="InterPro" id="IPR026057">
    <property type="entry name" value="TBL_C"/>
</dbReference>
<feature type="domain" description="Trichome birefringence-like C-terminal" evidence="2">
    <location>
        <begin position="2"/>
        <end position="109"/>
    </location>
</feature>
<evidence type="ECO:0000313" key="3">
    <source>
        <dbReference type="EMBL" id="RZB46401.1"/>
    </source>
</evidence>
<dbReference type="PANTHER" id="PTHR34563">
    <property type="entry name" value="BNACNNG33880D PROTEIN"/>
    <property type="match status" value="1"/>
</dbReference>
<reference evidence="3 4" key="1">
    <citation type="submission" date="2018-09" db="EMBL/GenBank/DDBJ databases">
        <title>A high-quality reference genome of wild soybean provides a powerful tool to mine soybean genomes.</title>
        <authorList>
            <person name="Xie M."/>
            <person name="Chung C.Y.L."/>
            <person name="Li M.-W."/>
            <person name="Wong F.-L."/>
            <person name="Chan T.-F."/>
            <person name="Lam H.-M."/>
        </authorList>
    </citation>
    <scope>NUCLEOTIDE SEQUENCE [LARGE SCALE GENOMIC DNA]</scope>
    <source>
        <strain evidence="4">cv. W05</strain>
        <tissue evidence="3">Hypocotyl of etiolated seedlings</tissue>
    </source>
</reference>
<dbReference type="PANTHER" id="PTHR34563:SF9">
    <property type="entry name" value="MADS-BOX DOMAIN-CONTAINING PROTEIN"/>
    <property type="match status" value="1"/>
</dbReference>
<dbReference type="EMBL" id="QZWG01000019">
    <property type="protein sequence ID" value="RZB46401.1"/>
    <property type="molecule type" value="Genomic_DNA"/>
</dbReference>
<dbReference type="Proteomes" id="UP000289340">
    <property type="component" value="Chromosome 19"/>
</dbReference>
<name>A0A445FC27_GLYSO</name>
<comment type="similarity">
    <text evidence="1">Belongs to the PC-esterase family. TBL subfamily.</text>
</comment>
<evidence type="ECO:0000313" key="4">
    <source>
        <dbReference type="Proteomes" id="UP000289340"/>
    </source>
</evidence>
<sequence>MATFWSPYLVRSKQVDSNGGLYHVYLDEFDEIRTNQINEFDYVIIIVGCQYCALENVTQLTWHHGYKKAFWTAFKAIISLENFNGVTFLRTFAPSHFENGVWDKESNNKQVMGLGRLMVTLKSKIRSLKIMKKPDYDKVEKSESMRMEIRSRKARKLIEETLKVADSPKSKAFAF</sequence>
<dbReference type="GO" id="GO:0016740">
    <property type="term" value="F:transferase activity"/>
    <property type="evidence" value="ECO:0007669"/>
    <property type="project" value="InterPro"/>
</dbReference>
<dbReference type="Pfam" id="PF13839">
    <property type="entry name" value="PC-Esterase"/>
    <property type="match status" value="1"/>
</dbReference>
<protein>
    <submittedName>
        <fullName evidence="3">Protein trichome birefringence-like 19</fullName>
    </submittedName>
</protein>
<gene>
    <name evidence="3" type="ORF">D0Y65_050433</name>
</gene>
<proteinExistence type="inferred from homology"/>
<dbReference type="AlphaFoldDB" id="A0A445FC27"/>
<keyword evidence="4" id="KW-1185">Reference proteome</keyword>
<comment type="caution">
    <text evidence="3">The sequence shown here is derived from an EMBL/GenBank/DDBJ whole genome shotgun (WGS) entry which is preliminary data.</text>
</comment>
<evidence type="ECO:0000259" key="2">
    <source>
        <dbReference type="Pfam" id="PF13839"/>
    </source>
</evidence>
<accession>A0A445FC27</accession>
<organism evidence="3 4">
    <name type="scientific">Glycine soja</name>
    <name type="common">Wild soybean</name>
    <dbReference type="NCBI Taxonomy" id="3848"/>
    <lineage>
        <taxon>Eukaryota</taxon>
        <taxon>Viridiplantae</taxon>
        <taxon>Streptophyta</taxon>
        <taxon>Embryophyta</taxon>
        <taxon>Tracheophyta</taxon>
        <taxon>Spermatophyta</taxon>
        <taxon>Magnoliopsida</taxon>
        <taxon>eudicotyledons</taxon>
        <taxon>Gunneridae</taxon>
        <taxon>Pentapetalae</taxon>
        <taxon>rosids</taxon>
        <taxon>fabids</taxon>
        <taxon>Fabales</taxon>
        <taxon>Fabaceae</taxon>
        <taxon>Papilionoideae</taxon>
        <taxon>50 kb inversion clade</taxon>
        <taxon>NPAAA clade</taxon>
        <taxon>indigoferoid/millettioid clade</taxon>
        <taxon>Phaseoleae</taxon>
        <taxon>Glycine</taxon>
        <taxon>Glycine subgen. Soja</taxon>
    </lineage>
</organism>
<evidence type="ECO:0000256" key="1">
    <source>
        <dbReference type="ARBA" id="ARBA00007727"/>
    </source>
</evidence>